<evidence type="ECO:0000313" key="3">
    <source>
        <dbReference type="Proteomes" id="UP000823775"/>
    </source>
</evidence>
<comment type="caution">
    <text evidence="2">The sequence shown here is derived from an EMBL/GenBank/DDBJ whole genome shotgun (WGS) entry which is preliminary data.</text>
</comment>
<accession>A0ABS8VJJ1</accession>
<keyword evidence="3" id="KW-1185">Reference proteome</keyword>
<evidence type="ECO:0000313" key="2">
    <source>
        <dbReference type="EMBL" id="MCE0480971.1"/>
    </source>
</evidence>
<feature type="compositionally biased region" description="Low complexity" evidence="1">
    <location>
        <begin position="39"/>
        <end position="68"/>
    </location>
</feature>
<dbReference type="EMBL" id="JACEIK010005210">
    <property type="protein sequence ID" value="MCE0480971.1"/>
    <property type="molecule type" value="Genomic_DNA"/>
</dbReference>
<reference evidence="2 3" key="1">
    <citation type="journal article" date="2021" name="BMC Genomics">
        <title>Datura genome reveals duplications of psychoactive alkaloid biosynthetic genes and high mutation rate following tissue culture.</title>
        <authorList>
            <person name="Rajewski A."/>
            <person name="Carter-House D."/>
            <person name="Stajich J."/>
            <person name="Litt A."/>
        </authorList>
    </citation>
    <scope>NUCLEOTIDE SEQUENCE [LARGE SCALE GENOMIC DNA]</scope>
    <source>
        <strain evidence="2">AR-01</strain>
    </source>
</reference>
<protein>
    <submittedName>
        <fullName evidence="2">Uncharacterized protein</fullName>
    </submittedName>
</protein>
<dbReference type="Proteomes" id="UP000823775">
    <property type="component" value="Unassembled WGS sequence"/>
</dbReference>
<sequence>MDDPVKKGQAFQIFRHPNLTPHQNPYTSPLLLHRPQDTLFSSSSPSSSDPVNPLLSPLSSSAKSSRSPKIVDIHTVTANIASSLHVFFPISWLLRVAEAYSLKQRSR</sequence>
<proteinExistence type="predicted"/>
<organism evidence="2 3">
    <name type="scientific">Datura stramonium</name>
    <name type="common">Jimsonweed</name>
    <name type="synonym">Common thornapple</name>
    <dbReference type="NCBI Taxonomy" id="4076"/>
    <lineage>
        <taxon>Eukaryota</taxon>
        <taxon>Viridiplantae</taxon>
        <taxon>Streptophyta</taxon>
        <taxon>Embryophyta</taxon>
        <taxon>Tracheophyta</taxon>
        <taxon>Spermatophyta</taxon>
        <taxon>Magnoliopsida</taxon>
        <taxon>eudicotyledons</taxon>
        <taxon>Gunneridae</taxon>
        <taxon>Pentapetalae</taxon>
        <taxon>asterids</taxon>
        <taxon>lamiids</taxon>
        <taxon>Solanales</taxon>
        <taxon>Solanaceae</taxon>
        <taxon>Solanoideae</taxon>
        <taxon>Datureae</taxon>
        <taxon>Datura</taxon>
    </lineage>
</organism>
<gene>
    <name evidence="2" type="ORF">HAX54_038292</name>
</gene>
<name>A0ABS8VJJ1_DATST</name>
<evidence type="ECO:0000256" key="1">
    <source>
        <dbReference type="SAM" id="MobiDB-lite"/>
    </source>
</evidence>
<feature type="region of interest" description="Disordered" evidence="1">
    <location>
        <begin position="1"/>
        <end position="68"/>
    </location>
</feature>